<feature type="region of interest" description="Disordered" evidence="1">
    <location>
        <begin position="502"/>
        <end position="527"/>
    </location>
</feature>
<sequence>MAPHGGPRGGGSEEDDIDHKSVKHLLDSIGKDVYDQVKNDAQTYKGELEGNLSFASIFDTETTGSLDPCSSDYTTRFDARGDPCKKDAKGIDVDRFSVKEQAEYDNKKIKCSNGGACAPFRRLHLCNKNMEKIATSTTSDTLLAEVCYAAKYEGNSIKTHYPKYDAEYSSGSGFTLCTMLARSFADIGDIIRGRDLYRGGNTKEKNRRDKLEDNLKTIFGKIHDRLDKKDRYNDDTENYFQLREDWWTANRATVWKAITCNAQGNTYFHATCDSADGKSQSQATKQCRCDKDKGAKDGDQVPTYFDYVPQYLRWFEEWAEDFCRKKKKYVDIVKTYCRGVYNKEPRYCSRNGCDCTKTVRAKEVNSGSASVPGGGASVPGGGASVPGGGASGDSSTSGTNDINNGTFYRSDYCQPCPICGVKKKRNGDSGNQWEEKHESTECTSINLYKPKGDATPTEIKILKSGENRDDIRKKIDEFCAKTNSDRSDLYDPWKCYKGEDVEIDGKDEEDDEEDVQKVKDAGGLYVQ</sequence>
<name>A0A024VY46_PLAFA</name>
<feature type="domain" description="Plasmodium falciparum erythrocyte membrane protein-1 N-terminal segment" evidence="3">
    <location>
        <begin position="21"/>
        <end position="56"/>
    </location>
</feature>
<gene>
    <name evidence="6" type="ORF">PFTANZ_06098</name>
</gene>
<evidence type="ECO:0000259" key="4">
    <source>
        <dbReference type="Pfam" id="PF21807"/>
    </source>
</evidence>
<dbReference type="Gene3D" id="1.20.58.830">
    <property type="match status" value="1"/>
</dbReference>
<feature type="domain" description="Duffy-binding-like" evidence="5">
    <location>
        <begin position="317"/>
        <end position="364"/>
    </location>
</feature>
<protein>
    <submittedName>
        <fullName evidence="6">Uncharacterized protein</fullName>
    </submittedName>
</protein>
<dbReference type="Pfam" id="PF05424">
    <property type="entry name" value="Duffy_binding"/>
    <property type="match status" value="1"/>
</dbReference>
<evidence type="ECO:0000259" key="2">
    <source>
        <dbReference type="Pfam" id="PF05424"/>
    </source>
</evidence>
<dbReference type="InterPro" id="IPR008602">
    <property type="entry name" value="Duffy-antigen-binding"/>
</dbReference>
<reference evidence="6 7" key="1">
    <citation type="submission" date="2013-02" db="EMBL/GenBank/DDBJ databases">
        <title>The Genome Annotation of Plasmodium falciparum Tanzania (2000708).</title>
        <authorList>
            <consortium name="The Broad Institute Genome Sequencing Platform"/>
            <consortium name="The Broad Institute Genome Sequencing Center for Infectious Disease"/>
            <person name="Neafsey D."/>
            <person name="Hoffman S."/>
            <person name="Volkman S."/>
            <person name="Rosenthal P."/>
            <person name="Walker B."/>
            <person name="Young S.K."/>
            <person name="Zeng Q."/>
            <person name="Gargeya S."/>
            <person name="Fitzgerald M."/>
            <person name="Haas B."/>
            <person name="Abouelleil A."/>
            <person name="Allen A.W."/>
            <person name="Alvarado L."/>
            <person name="Arachchi H.M."/>
            <person name="Berlin A.M."/>
            <person name="Chapman S.B."/>
            <person name="Gainer-Dewar J."/>
            <person name="Goldberg J."/>
            <person name="Griggs A."/>
            <person name="Gujja S."/>
            <person name="Hansen M."/>
            <person name="Howarth C."/>
            <person name="Imamovic A."/>
            <person name="Ireland A."/>
            <person name="Larimer J."/>
            <person name="McCowan C."/>
            <person name="Murphy C."/>
            <person name="Pearson M."/>
            <person name="Poon T.W."/>
            <person name="Priest M."/>
            <person name="Roberts A."/>
            <person name="Saif S."/>
            <person name="Shea T."/>
            <person name="Sisk P."/>
            <person name="Sykes S."/>
            <person name="Wortman J."/>
            <person name="Nusbaum C."/>
            <person name="Birren B."/>
        </authorList>
    </citation>
    <scope>NUCLEOTIDE SEQUENCE [LARGE SCALE GENOMIC DNA]</scope>
    <source>
        <strain evidence="7">Tanzania (2000708)</strain>
    </source>
</reference>
<dbReference type="Pfam" id="PF22672">
    <property type="entry name" value="DBL_C"/>
    <property type="match status" value="1"/>
</dbReference>
<dbReference type="FunFam" id="1.20.1310.20:FF:000001">
    <property type="entry name" value="Erythrocyte membrane protein 1, PfEMP1"/>
    <property type="match status" value="1"/>
</dbReference>
<organism evidence="6 7">
    <name type="scientific">Plasmodium falciparum Tanzania</name>
    <name type="common">2000708</name>
    <dbReference type="NCBI Taxonomy" id="1036725"/>
    <lineage>
        <taxon>Eukaryota</taxon>
        <taxon>Sar</taxon>
        <taxon>Alveolata</taxon>
        <taxon>Apicomplexa</taxon>
        <taxon>Aconoidasida</taxon>
        <taxon>Haemosporida</taxon>
        <taxon>Plasmodiidae</taxon>
        <taxon>Plasmodium</taxon>
        <taxon>Plasmodium (Laverania)</taxon>
    </lineage>
</organism>
<feature type="domain" description="Duffy-antigen binding" evidence="2">
    <location>
        <begin position="115"/>
        <end position="313"/>
    </location>
</feature>
<proteinExistence type="predicted"/>
<evidence type="ECO:0000256" key="1">
    <source>
        <dbReference type="SAM" id="MobiDB-lite"/>
    </source>
</evidence>
<dbReference type="Proteomes" id="UP000030708">
    <property type="component" value="Unassembled WGS sequence"/>
</dbReference>
<dbReference type="Pfam" id="PF21807">
    <property type="entry name" value="PfEMP1_CIDRalpha1_dom"/>
    <property type="match status" value="1"/>
</dbReference>
<accession>A0A024VY46</accession>
<feature type="region of interest" description="Disordered" evidence="1">
    <location>
        <begin position="365"/>
        <end position="401"/>
    </location>
</feature>
<dbReference type="InterPro" id="IPR049158">
    <property type="entry name" value="PfEMP1_CIDRalpha1_dom"/>
</dbReference>
<dbReference type="InterPro" id="IPR054595">
    <property type="entry name" value="DBL_C"/>
</dbReference>
<dbReference type="Gene3D" id="1.20.1310.20">
    <property type="entry name" value="Duffy-antigen binding domain"/>
    <property type="match status" value="1"/>
</dbReference>
<dbReference type="GO" id="GO:0016020">
    <property type="term" value="C:membrane"/>
    <property type="evidence" value="ECO:0007669"/>
    <property type="project" value="InterPro"/>
</dbReference>
<reference evidence="6 7" key="2">
    <citation type="submission" date="2013-02" db="EMBL/GenBank/DDBJ databases">
        <title>The Genome Sequence of Plasmodium falciparum Tanzania (2000708).</title>
        <authorList>
            <consortium name="The Broad Institute Genome Sequencing Platform"/>
            <consortium name="The Broad Institute Genome Sequencing Center for Infectious Disease"/>
            <person name="Neafsey D."/>
            <person name="Cheeseman I."/>
            <person name="Volkman S."/>
            <person name="Adams J."/>
            <person name="Walker B."/>
            <person name="Young S.K."/>
            <person name="Zeng Q."/>
            <person name="Gargeya S."/>
            <person name="Fitzgerald M."/>
            <person name="Haas B."/>
            <person name="Abouelleil A."/>
            <person name="Alvarado L."/>
            <person name="Arachchi H.M."/>
            <person name="Berlin A.M."/>
            <person name="Chapman S.B."/>
            <person name="Dewar J."/>
            <person name="Goldberg J."/>
            <person name="Griggs A."/>
            <person name="Gujja S."/>
            <person name="Hansen M."/>
            <person name="Howarth C."/>
            <person name="Imamovic A."/>
            <person name="Larimer J."/>
            <person name="McCowan C."/>
            <person name="Murphy C."/>
            <person name="Neiman D."/>
            <person name="Pearson M."/>
            <person name="Priest M."/>
            <person name="Roberts A."/>
            <person name="Saif S."/>
            <person name="Shea T."/>
            <person name="Sisk P."/>
            <person name="Sykes S."/>
            <person name="Wortman J."/>
            <person name="Nusbaum C."/>
            <person name="Birren B."/>
        </authorList>
    </citation>
    <scope>NUCLEOTIDE SEQUENCE [LARGE SCALE GENOMIC DNA]</scope>
    <source>
        <strain evidence="7">Tanzania (2000708)</strain>
    </source>
</reference>
<dbReference type="EMBL" id="KI926829">
    <property type="protein sequence ID" value="ETW33180.1"/>
    <property type="molecule type" value="Genomic_DNA"/>
</dbReference>
<evidence type="ECO:0000259" key="3">
    <source>
        <dbReference type="Pfam" id="PF15447"/>
    </source>
</evidence>
<dbReference type="InterPro" id="IPR042202">
    <property type="entry name" value="Duffy-ag-bd_sf"/>
</dbReference>
<dbReference type="GO" id="GO:0046789">
    <property type="term" value="F:host cell surface receptor binding"/>
    <property type="evidence" value="ECO:0007669"/>
    <property type="project" value="InterPro"/>
</dbReference>
<evidence type="ECO:0000313" key="6">
    <source>
        <dbReference type="EMBL" id="ETW33180.1"/>
    </source>
</evidence>
<dbReference type="SUPFAM" id="SSF140924">
    <property type="entry name" value="Duffy binding domain-like"/>
    <property type="match status" value="2"/>
</dbReference>
<feature type="compositionally biased region" description="Acidic residues" evidence="1">
    <location>
        <begin position="505"/>
        <end position="514"/>
    </location>
</feature>
<dbReference type="OrthoDB" id="379270at2759"/>
<feature type="domain" description="PfEMP1 CIDRalpha1" evidence="4">
    <location>
        <begin position="457"/>
        <end position="497"/>
    </location>
</feature>
<evidence type="ECO:0000313" key="7">
    <source>
        <dbReference type="Proteomes" id="UP000030708"/>
    </source>
</evidence>
<dbReference type="InterPro" id="IPR029210">
    <property type="entry name" value="PfEMP1_NTS"/>
</dbReference>
<evidence type="ECO:0000259" key="5">
    <source>
        <dbReference type="Pfam" id="PF22672"/>
    </source>
</evidence>
<dbReference type="AlphaFoldDB" id="A0A024VY46"/>
<dbReference type="Pfam" id="PF15447">
    <property type="entry name" value="NTS"/>
    <property type="match status" value="1"/>
</dbReference>
<feature type="compositionally biased region" description="Gly residues" evidence="1">
    <location>
        <begin position="372"/>
        <end position="391"/>
    </location>
</feature>